<keyword evidence="4" id="KW-0678">Repressor</keyword>
<dbReference type="Pfam" id="PF02954">
    <property type="entry name" value="HTH_8"/>
    <property type="match status" value="1"/>
</dbReference>
<keyword evidence="7" id="KW-0067">ATP-binding</keyword>
<dbReference type="SUPFAM" id="SSF52540">
    <property type="entry name" value="P-loop containing nucleoside triphosphate hydrolases"/>
    <property type="match status" value="1"/>
</dbReference>
<keyword evidence="6" id="KW-0547">Nucleotide-binding</keyword>
<dbReference type="GO" id="GO:0006355">
    <property type="term" value="P:regulation of DNA-templated transcription"/>
    <property type="evidence" value="ECO:0007669"/>
    <property type="project" value="InterPro"/>
</dbReference>
<dbReference type="PRINTS" id="PR01590">
    <property type="entry name" value="HTHFIS"/>
</dbReference>
<dbReference type="PROSITE" id="PS00675">
    <property type="entry name" value="SIGMA54_INTERACT_1"/>
    <property type="match status" value="1"/>
</dbReference>
<keyword evidence="8" id="KW-0902">Two-component regulatory system</keyword>
<reference evidence="20 21" key="1">
    <citation type="submission" date="2019-02" db="EMBL/GenBank/DDBJ databases">
        <title>Deep-cultivation of Planctomycetes and their phenomic and genomic characterization uncovers novel biology.</title>
        <authorList>
            <person name="Wiegand S."/>
            <person name="Jogler M."/>
            <person name="Boedeker C."/>
            <person name="Pinto D."/>
            <person name="Vollmers J."/>
            <person name="Rivas-Marin E."/>
            <person name="Kohn T."/>
            <person name="Peeters S.H."/>
            <person name="Heuer A."/>
            <person name="Rast P."/>
            <person name="Oberbeckmann S."/>
            <person name="Bunk B."/>
            <person name="Jeske O."/>
            <person name="Meyerdierks A."/>
            <person name="Storesund J.E."/>
            <person name="Kallscheuer N."/>
            <person name="Luecker S."/>
            <person name="Lage O.M."/>
            <person name="Pohl T."/>
            <person name="Merkel B.J."/>
            <person name="Hornburger P."/>
            <person name="Mueller R.-W."/>
            <person name="Bruemmer F."/>
            <person name="Labrenz M."/>
            <person name="Spormann A.M."/>
            <person name="Op Den Camp H."/>
            <person name="Overmann J."/>
            <person name="Amann R."/>
            <person name="Jetten M.S.M."/>
            <person name="Mascher T."/>
            <person name="Medema M.H."/>
            <person name="Devos D.P."/>
            <person name="Kaster A.-K."/>
            <person name="Ovreas L."/>
            <person name="Rohde M."/>
            <person name="Galperin M.Y."/>
            <person name="Jogler C."/>
        </authorList>
    </citation>
    <scope>NUCLEOTIDE SEQUENCE [LARGE SCALE GENOMIC DNA]</scope>
    <source>
        <strain evidence="20 21">Pla108</strain>
    </source>
</reference>
<dbReference type="GO" id="GO:0000160">
    <property type="term" value="P:phosphorelay signal transduction system"/>
    <property type="evidence" value="ECO:0007669"/>
    <property type="project" value="UniProtKB-KW"/>
</dbReference>
<dbReference type="InterPro" id="IPR002078">
    <property type="entry name" value="Sigma_54_int"/>
</dbReference>
<dbReference type="GO" id="GO:0005737">
    <property type="term" value="C:cytoplasm"/>
    <property type="evidence" value="ECO:0007669"/>
    <property type="project" value="UniProtKB-SubCell"/>
</dbReference>
<dbReference type="Gene3D" id="3.40.50.300">
    <property type="entry name" value="P-loop containing nucleotide triphosphate hydrolases"/>
    <property type="match status" value="1"/>
</dbReference>
<feature type="domain" description="Response regulatory" evidence="19">
    <location>
        <begin position="3"/>
        <end position="117"/>
    </location>
</feature>
<dbReference type="InterPro" id="IPR027417">
    <property type="entry name" value="P-loop_NTPase"/>
</dbReference>
<dbReference type="PROSITE" id="PS50110">
    <property type="entry name" value="RESPONSE_REGULATORY"/>
    <property type="match status" value="1"/>
</dbReference>
<dbReference type="Pfam" id="PF00072">
    <property type="entry name" value="Response_reg"/>
    <property type="match status" value="1"/>
</dbReference>
<dbReference type="SUPFAM" id="SSF52172">
    <property type="entry name" value="CheY-like"/>
    <property type="match status" value="1"/>
</dbReference>
<dbReference type="FunFam" id="3.40.50.300:FF:000006">
    <property type="entry name" value="DNA-binding transcriptional regulator NtrC"/>
    <property type="match status" value="1"/>
</dbReference>
<name>A0A5C6ALX8_9BACT</name>
<dbReference type="Gene3D" id="3.40.50.2300">
    <property type="match status" value="1"/>
</dbReference>
<sequence length="517" mass="56284">MPRVLAIDDDRTVHHLVSKVLGDRGVTVTSAFTAQDGLDEIERDPPDAVLLDVMLPDISGLEAVKLIRERDPRLPVIFVTAAESSDTAIEAMKHGAFDYLQKPIDLARLEELVDQAIESRRLANVKVAMHTLLKPDESGDAFIGRCAPMQEVFKSIGRVAPQDVPVLVRGESGTGKELVARALFQHGARSGGPFLAVNCAALSETLLESELFGHEKGSFTGAHERRIGKFEQCHGGTIFLDEVGDMSPLVQSKVLRLLQEQRFERVGGNQTIETDVRVISATNRDLEEMCEEGEFRLDLMYRLNGYTVYLPALSERGDDRILLLQHFLARFNRELGMEVQGIAPDALERLLAYDWPGNVREMQSVVKQSLLHCSGPVLLASALPTDIGPPIARRSSQGAPRQTAAPHESSQSPEPNRASQNGAADGFDHFVTGRLSDPSGDLYAEALTHMERRLLTAVLTHTGGNQSEASRILGITRGSLRNKIRGNGIQIGQTIDVAPSAGATEPVATAESGDDDE</sequence>
<evidence type="ECO:0000256" key="5">
    <source>
        <dbReference type="ARBA" id="ARBA00022553"/>
    </source>
</evidence>
<proteinExistence type="predicted"/>
<dbReference type="EMBL" id="SJPR01000001">
    <property type="protein sequence ID" value="TWU00650.1"/>
    <property type="molecule type" value="Genomic_DNA"/>
</dbReference>
<evidence type="ECO:0000256" key="1">
    <source>
        <dbReference type="ARBA" id="ARBA00004496"/>
    </source>
</evidence>
<feature type="compositionally biased region" description="Polar residues" evidence="17">
    <location>
        <begin position="408"/>
        <end position="422"/>
    </location>
</feature>
<feature type="region of interest" description="Disordered" evidence="17">
    <location>
        <begin position="389"/>
        <end position="431"/>
    </location>
</feature>
<dbReference type="PANTHER" id="PTHR32071:SF95">
    <property type="entry name" value="DNA-BINDING TRANSCRIPTIONAL REGULATOR NTRC"/>
    <property type="match status" value="1"/>
</dbReference>
<dbReference type="SMART" id="SM00382">
    <property type="entry name" value="AAA"/>
    <property type="match status" value="1"/>
</dbReference>
<evidence type="ECO:0000259" key="18">
    <source>
        <dbReference type="PROSITE" id="PS50045"/>
    </source>
</evidence>
<evidence type="ECO:0000256" key="9">
    <source>
        <dbReference type="ARBA" id="ARBA00023015"/>
    </source>
</evidence>
<dbReference type="InterPro" id="IPR011006">
    <property type="entry name" value="CheY-like_superfamily"/>
</dbReference>
<dbReference type="RefSeq" id="WP_146444298.1">
    <property type="nucleotide sequence ID" value="NZ_SJPR01000001.1"/>
</dbReference>
<evidence type="ECO:0000256" key="11">
    <source>
        <dbReference type="ARBA" id="ARBA00023159"/>
    </source>
</evidence>
<protein>
    <recommendedName>
        <fullName evidence="2">DNA-binding transcriptional regulator NtrC</fullName>
    </recommendedName>
    <alternativeName>
        <fullName evidence="14">Nitrogen regulation protein NR(I)</fullName>
    </alternativeName>
    <alternativeName>
        <fullName evidence="15">Nitrogen regulator I</fullName>
    </alternativeName>
</protein>
<accession>A0A5C6ALX8</accession>
<keyword evidence="12" id="KW-0804">Transcription</keyword>
<organism evidence="20 21">
    <name type="scientific">Botrimarina colliarenosi</name>
    <dbReference type="NCBI Taxonomy" id="2528001"/>
    <lineage>
        <taxon>Bacteria</taxon>
        <taxon>Pseudomonadati</taxon>
        <taxon>Planctomycetota</taxon>
        <taxon>Planctomycetia</taxon>
        <taxon>Pirellulales</taxon>
        <taxon>Lacipirellulaceae</taxon>
        <taxon>Botrimarina</taxon>
    </lineage>
</organism>
<keyword evidence="13" id="KW-0535">Nitrogen fixation</keyword>
<feature type="modified residue" description="4-aspartylphosphate" evidence="16">
    <location>
        <position position="52"/>
    </location>
</feature>
<evidence type="ECO:0000256" key="10">
    <source>
        <dbReference type="ARBA" id="ARBA00023125"/>
    </source>
</evidence>
<evidence type="ECO:0000256" key="6">
    <source>
        <dbReference type="ARBA" id="ARBA00022741"/>
    </source>
</evidence>
<dbReference type="GO" id="GO:0043565">
    <property type="term" value="F:sequence-specific DNA binding"/>
    <property type="evidence" value="ECO:0007669"/>
    <property type="project" value="InterPro"/>
</dbReference>
<feature type="region of interest" description="Disordered" evidence="17">
    <location>
        <begin position="497"/>
        <end position="517"/>
    </location>
</feature>
<evidence type="ECO:0000256" key="17">
    <source>
        <dbReference type="SAM" id="MobiDB-lite"/>
    </source>
</evidence>
<evidence type="ECO:0000259" key="19">
    <source>
        <dbReference type="PROSITE" id="PS50110"/>
    </source>
</evidence>
<dbReference type="Pfam" id="PF25601">
    <property type="entry name" value="AAA_lid_14"/>
    <property type="match status" value="1"/>
</dbReference>
<dbReference type="InterPro" id="IPR001789">
    <property type="entry name" value="Sig_transdc_resp-reg_receiver"/>
</dbReference>
<dbReference type="Gene3D" id="1.10.10.60">
    <property type="entry name" value="Homeodomain-like"/>
    <property type="match status" value="1"/>
</dbReference>
<keyword evidence="11" id="KW-0010">Activator</keyword>
<evidence type="ECO:0000256" key="8">
    <source>
        <dbReference type="ARBA" id="ARBA00023012"/>
    </source>
</evidence>
<comment type="subcellular location">
    <subcellularLocation>
        <location evidence="1">Cytoplasm</location>
    </subcellularLocation>
</comment>
<evidence type="ECO:0000256" key="2">
    <source>
        <dbReference type="ARBA" id="ARBA00019059"/>
    </source>
</evidence>
<evidence type="ECO:0000256" key="4">
    <source>
        <dbReference type="ARBA" id="ARBA00022491"/>
    </source>
</evidence>
<evidence type="ECO:0000256" key="15">
    <source>
        <dbReference type="ARBA" id="ARBA00031910"/>
    </source>
</evidence>
<dbReference type="OrthoDB" id="9803970at2"/>
<dbReference type="GO" id="GO:0005524">
    <property type="term" value="F:ATP binding"/>
    <property type="evidence" value="ECO:0007669"/>
    <property type="project" value="UniProtKB-KW"/>
</dbReference>
<dbReference type="InterPro" id="IPR002197">
    <property type="entry name" value="HTH_Fis"/>
</dbReference>
<evidence type="ECO:0000313" key="20">
    <source>
        <dbReference type="EMBL" id="TWU00650.1"/>
    </source>
</evidence>
<evidence type="ECO:0000256" key="16">
    <source>
        <dbReference type="PROSITE-ProRule" id="PRU00169"/>
    </source>
</evidence>
<gene>
    <name evidence="20" type="primary">zraR_7</name>
    <name evidence="20" type="ORF">Pla108_16020</name>
</gene>
<dbReference type="InterPro" id="IPR058031">
    <property type="entry name" value="AAA_lid_NorR"/>
</dbReference>
<dbReference type="SUPFAM" id="SSF46689">
    <property type="entry name" value="Homeodomain-like"/>
    <property type="match status" value="1"/>
</dbReference>
<dbReference type="PANTHER" id="PTHR32071">
    <property type="entry name" value="TRANSCRIPTIONAL REGULATORY PROTEIN"/>
    <property type="match status" value="1"/>
</dbReference>
<dbReference type="InterPro" id="IPR009057">
    <property type="entry name" value="Homeodomain-like_sf"/>
</dbReference>
<dbReference type="PROSITE" id="PS50045">
    <property type="entry name" value="SIGMA54_INTERACT_4"/>
    <property type="match status" value="1"/>
</dbReference>
<dbReference type="InterPro" id="IPR003593">
    <property type="entry name" value="AAA+_ATPase"/>
</dbReference>
<dbReference type="Gene3D" id="1.10.8.60">
    <property type="match status" value="1"/>
</dbReference>
<dbReference type="CDD" id="cd00009">
    <property type="entry name" value="AAA"/>
    <property type="match status" value="1"/>
</dbReference>
<dbReference type="InterPro" id="IPR025662">
    <property type="entry name" value="Sigma_54_int_dom_ATP-bd_1"/>
</dbReference>
<evidence type="ECO:0000256" key="14">
    <source>
        <dbReference type="ARBA" id="ARBA00029881"/>
    </source>
</evidence>
<evidence type="ECO:0000256" key="12">
    <source>
        <dbReference type="ARBA" id="ARBA00023163"/>
    </source>
</evidence>
<keyword evidence="3" id="KW-0963">Cytoplasm</keyword>
<feature type="domain" description="Sigma-54 factor interaction" evidence="18">
    <location>
        <begin position="142"/>
        <end position="371"/>
    </location>
</feature>
<keyword evidence="21" id="KW-1185">Reference proteome</keyword>
<evidence type="ECO:0000313" key="21">
    <source>
        <dbReference type="Proteomes" id="UP000317421"/>
    </source>
</evidence>
<keyword evidence="5 16" id="KW-0597">Phosphoprotein</keyword>
<comment type="caution">
    <text evidence="20">The sequence shown here is derived from an EMBL/GenBank/DDBJ whole genome shotgun (WGS) entry which is preliminary data.</text>
</comment>
<keyword evidence="10" id="KW-0238">DNA-binding</keyword>
<keyword evidence="9" id="KW-0805">Transcription regulation</keyword>
<evidence type="ECO:0000256" key="13">
    <source>
        <dbReference type="ARBA" id="ARBA00023231"/>
    </source>
</evidence>
<evidence type="ECO:0000256" key="3">
    <source>
        <dbReference type="ARBA" id="ARBA00022490"/>
    </source>
</evidence>
<dbReference type="AlphaFoldDB" id="A0A5C6ALX8"/>
<dbReference type="SMART" id="SM00448">
    <property type="entry name" value="REC"/>
    <property type="match status" value="1"/>
</dbReference>
<evidence type="ECO:0000256" key="7">
    <source>
        <dbReference type="ARBA" id="ARBA00022840"/>
    </source>
</evidence>
<dbReference type="Proteomes" id="UP000317421">
    <property type="component" value="Unassembled WGS sequence"/>
</dbReference>
<dbReference type="Pfam" id="PF00158">
    <property type="entry name" value="Sigma54_activat"/>
    <property type="match status" value="1"/>
</dbReference>